<sequence length="126" mass="14693">MKKEQYYELLTSVDVMNTLNGGRTEPVVNIKKHDQFREMRVKVPGIDPETIQLEVNDNTVSVFYVRNFVSFDKEVQLPHTVYNQPQPYFIDVTNINAHVEGSELVIQLPFNRLAQGYHKNIPTREE</sequence>
<dbReference type="RefSeq" id="WP_073142277.1">
    <property type="nucleotide sequence ID" value="NZ_FQWQ01000005.1"/>
</dbReference>
<gene>
    <name evidence="1" type="ORF">SAMN04488109_6173</name>
</gene>
<dbReference type="Gene3D" id="2.60.40.790">
    <property type="match status" value="1"/>
</dbReference>
<dbReference type="EMBL" id="FQWQ01000005">
    <property type="protein sequence ID" value="SHH92898.1"/>
    <property type="molecule type" value="Genomic_DNA"/>
</dbReference>
<evidence type="ECO:0000313" key="1">
    <source>
        <dbReference type="EMBL" id="SHH92898.1"/>
    </source>
</evidence>
<dbReference type="Proteomes" id="UP000184212">
    <property type="component" value="Unassembled WGS sequence"/>
</dbReference>
<dbReference type="CDD" id="cd00298">
    <property type="entry name" value="ACD_sHsps_p23-like"/>
    <property type="match status" value="1"/>
</dbReference>
<dbReference type="OrthoDB" id="954426at2"/>
<evidence type="ECO:0000313" key="2">
    <source>
        <dbReference type="Proteomes" id="UP000184212"/>
    </source>
</evidence>
<keyword evidence="2" id="KW-1185">Reference proteome</keyword>
<name>A0A1M5X045_9BACT</name>
<reference evidence="1 2" key="1">
    <citation type="submission" date="2016-11" db="EMBL/GenBank/DDBJ databases">
        <authorList>
            <person name="Jaros S."/>
            <person name="Januszkiewicz K."/>
            <person name="Wedrychowicz H."/>
        </authorList>
    </citation>
    <scope>NUCLEOTIDE SEQUENCE [LARGE SCALE GENOMIC DNA]</scope>
    <source>
        <strain evidence="1 2">DSM 24574</strain>
    </source>
</reference>
<dbReference type="SUPFAM" id="SSF49764">
    <property type="entry name" value="HSP20-like chaperones"/>
    <property type="match status" value="1"/>
</dbReference>
<proteinExistence type="predicted"/>
<evidence type="ECO:0008006" key="3">
    <source>
        <dbReference type="Google" id="ProtNLM"/>
    </source>
</evidence>
<protein>
    <recommendedName>
        <fullName evidence="3">Hsp20/alpha crystallin family protein</fullName>
    </recommendedName>
</protein>
<organism evidence="1 2">
    <name type="scientific">Chryseolinea serpens</name>
    <dbReference type="NCBI Taxonomy" id="947013"/>
    <lineage>
        <taxon>Bacteria</taxon>
        <taxon>Pseudomonadati</taxon>
        <taxon>Bacteroidota</taxon>
        <taxon>Cytophagia</taxon>
        <taxon>Cytophagales</taxon>
        <taxon>Fulvivirgaceae</taxon>
        <taxon>Chryseolinea</taxon>
    </lineage>
</organism>
<dbReference type="InterPro" id="IPR008978">
    <property type="entry name" value="HSP20-like_chaperone"/>
</dbReference>
<dbReference type="AlphaFoldDB" id="A0A1M5X045"/>
<accession>A0A1M5X045</accession>
<dbReference type="STRING" id="947013.SAMN04488109_6173"/>